<dbReference type="FunFam" id="1.10.150.110:FF:000001">
    <property type="entry name" value="Putative Crossover junction endonuclease MUS81"/>
    <property type="match status" value="1"/>
</dbReference>
<dbReference type="SMART" id="SM00891">
    <property type="entry name" value="ERCC4"/>
    <property type="match status" value="1"/>
</dbReference>
<dbReference type="InterPro" id="IPR033309">
    <property type="entry name" value="Mus81"/>
</dbReference>
<keyword evidence="9 13" id="KW-0460">Magnesium</keyword>
<sequence length="604" mass="68659">MNKDGRVLKRKKYRRIKRVINHPNSLFDKWLQEWQADAELKNSNMKYNYQRARKSLRLFPLPLYSGKDCKVIANFGEKICEKLDRHLQQHTEENGPIDWDEIHKVSHDPPKKKVRKKTVRVSIVPEVRDEVLESPSKISKEIIKKKRKVREYVPAARSGAYALLVALFEASKPNNFPGYMKKTELMEVAQPLCDASFTHASEGSRYTAWSCMSTLIKKELVTRESSPARYSLTPEGEALAAKLMAAGSSDTLSQASLSHSPMYDSDEITIVESRTCSASSLASSIVDYSKDMRNVHDNLSPDEEITDSISNFGKRKAPLCSTYKNVQVSPSKRRQQLTPPTHQFMFLPREYEIVLCIDNAETSGGCTGGKRSTKDIIIKELDRHGIKYDVRKLHIGDFLWKPRELVLPYIIERKRMDDLASSIKDGRFREQKFRLKKCGLTKPMYLVVDGFDIKVTKDQRESAAFLTIMTRCIQSKYQGKTVSAVLRTDLDNLPEEMHDHDRTETSLMTFTEFNAASVKNRQLTVREMFAKHLLQFHGLSVDKARAIVDKYGTPGLLMSEYDCLRSPGAAGQMLASIKCGKAGRNLGPTLSANIAKLYTRLSLQ</sequence>
<dbReference type="InterPro" id="IPR027421">
    <property type="entry name" value="DNA_pol_lamdba_lyase_dom_sf"/>
</dbReference>
<dbReference type="Gene3D" id="1.10.10.10">
    <property type="entry name" value="Winged helix-like DNA-binding domain superfamily/Winged helix DNA-binding domain"/>
    <property type="match status" value="1"/>
</dbReference>
<dbReference type="Pfam" id="PF02732">
    <property type="entry name" value="ERCC4"/>
    <property type="match status" value="1"/>
</dbReference>
<reference evidence="15" key="1">
    <citation type="journal article" date="2021" name="Sci. Adv.">
        <title>The American lobster genome reveals insights on longevity, neural, and immune adaptations.</title>
        <authorList>
            <person name="Polinski J.M."/>
            <person name="Zimin A.V."/>
            <person name="Clark K.F."/>
            <person name="Kohn A.B."/>
            <person name="Sadowski N."/>
            <person name="Timp W."/>
            <person name="Ptitsyn A."/>
            <person name="Khanna P."/>
            <person name="Romanova D.Y."/>
            <person name="Williams P."/>
            <person name="Greenwood S.J."/>
            <person name="Moroz L.L."/>
            <person name="Walt D.R."/>
            <person name="Bodnar A.G."/>
        </authorList>
    </citation>
    <scope>NUCLEOTIDE SEQUENCE</scope>
    <source>
        <strain evidence="15">GMGI-L3</strain>
    </source>
</reference>
<comment type="subunit">
    <text evidence="13">Interacts with EME1.</text>
</comment>
<evidence type="ECO:0000256" key="7">
    <source>
        <dbReference type="ARBA" id="ARBA00022763"/>
    </source>
</evidence>
<evidence type="ECO:0000256" key="12">
    <source>
        <dbReference type="ARBA" id="ARBA00023242"/>
    </source>
</evidence>
<feature type="domain" description="ERCC4" evidence="14">
    <location>
        <begin position="354"/>
        <end position="452"/>
    </location>
</feature>
<dbReference type="EMBL" id="JAHLQT010021643">
    <property type="protein sequence ID" value="KAG7167552.1"/>
    <property type="molecule type" value="Genomic_DNA"/>
</dbReference>
<evidence type="ECO:0000259" key="14">
    <source>
        <dbReference type="SMART" id="SM00891"/>
    </source>
</evidence>
<evidence type="ECO:0000256" key="5">
    <source>
        <dbReference type="ARBA" id="ARBA00022723"/>
    </source>
</evidence>
<evidence type="ECO:0000256" key="1">
    <source>
        <dbReference type="ARBA" id="ARBA00001946"/>
    </source>
</evidence>
<proteinExistence type="inferred from homology"/>
<dbReference type="FunFam" id="1.10.10.10:FF:000307">
    <property type="entry name" value="Crossover junction endonuclease MUS81"/>
    <property type="match status" value="1"/>
</dbReference>
<name>A0A8J5JZW1_HOMAM</name>
<gene>
    <name evidence="15" type="primary">mus81-L</name>
    <name evidence="15" type="ORF">Hamer_G013027</name>
</gene>
<keyword evidence="10 13" id="KW-0233">DNA recombination</keyword>
<dbReference type="SUPFAM" id="SSF47802">
    <property type="entry name" value="DNA polymerase beta, N-terminal domain-like"/>
    <property type="match status" value="1"/>
</dbReference>
<accession>A0A8J5JZW1</accession>
<dbReference type="GO" id="GO:0006308">
    <property type="term" value="P:DNA catabolic process"/>
    <property type="evidence" value="ECO:0007669"/>
    <property type="project" value="UniProtKB-UniRule"/>
</dbReference>
<dbReference type="AlphaFoldDB" id="A0A8J5JZW1"/>
<dbReference type="GO" id="GO:0008821">
    <property type="term" value="F:crossover junction DNA endonuclease activity"/>
    <property type="evidence" value="ECO:0007669"/>
    <property type="project" value="UniProtKB-UniRule"/>
</dbReference>
<dbReference type="PANTHER" id="PTHR13451:SF0">
    <property type="entry name" value="CROSSOVER JUNCTION ENDONUCLEASE MUS81"/>
    <property type="match status" value="1"/>
</dbReference>
<evidence type="ECO:0000256" key="11">
    <source>
        <dbReference type="ARBA" id="ARBA00023204"/>
    </source>
</evidence>
<dbReference type="PANTHER" id="PTHR13451">
    <property type="entry name" value="CLASS II CROSSOVER JUNCTION ENDONUCLEASE MUS81"/>
    <property type="match status" value="1"/>
</dbReference>
<keyword evidence="11 13" id="KW-0234">DNA repair</keyword>
<evidence type="ECO:0000256" key="13">
    <source>
        <dbReference type="RuleBase" id="RU369042"/>
    </source>
</evidence>
<dbReference type="Gene3D" id="1.10.150.670">
    <property type="entry name" value="Crossover junction endonuclease EME1, DNA-binding domain"/>
    <property type="match status" value="1"/>
</dbReference>
<comment type="subcellular location">
    <subcellularLocation>
        <location evidence="2 13">Nucleus</location>
    </subcellularLocation>
</comment>
<keyword evidence="8 13" id="KW-0378">Hydrolase</keyword>
<evidence type="ECO:0000256" key="4">
    <source>
        <dbReference type="ARBA" id="ARBA00022722"/>
    </source>
</evidence>
<dbReference type="Pfam" id="PF21136">
    <property type="entry name" value="WHD_MUS81"/>
    <property type="match status" value="1"/>
</dbReference>
<keyword evidence="4 13" id="KW-0540">Nuclease</keyword>
<protein>
    <recommendedName>
        <fullName evidence="13">Crossover junction endonuclease MUS81</fullName>
        <ecNumber evidence="13">3.1.22.-</ecNumber>
    </recommendedName>
</protein>
<dbReference type="GO" id="GO:0003677">
    <property type="term" value="F:DNA binding"/>
    <property type="evidence" value="ECO:0007669"/>
    <property type="project" value="UniProtKB-UniRule"/>
</dbReference>
<dbReference type="GO" id="GO:0000727">
    <property type="term" value="P:double-strand break repair via break-induced replication"/>
    <property type="evidence" value="ECO:0007669"/>
    <property type="project" value="UniProtKB-UniRule"/>
</dbReference>
<dbReference type="InterPro" id="IPR042530">
    <property type="entry name" value="EME1/EME2_C"/>
</dbReference>
<dbReference type="SUPFAM" id="SSF52980">
    <property type="entry name" value="Restriction endonuclease-like"/>
    <property type="match status" value="1"/>
</dbReference>
<dbReference type="InterPro" id="IPR047416">
    <property type="entry name" value="XPF_nuclease_Mus81"/>
</dbReference>
<dbReference type="GO" id="GO:0048476">
    <property type="term" value="C:Holliday junction resolvase complex"/>
    <property type="evidence" value="ECO:0007669"/>
    <property type="project" value="UniProtKB-UniRule"/>
</dbReference>
<comment type="similarity">
    <text evidence="3 13">Belongs to the XPF family.</text>
</comment>
<organism evidence="15 16">
    <name type="scientific">Homarus americanus</name>
    <name type="common">American lobster</name>
    <dbReference type="NCBI Taxonomy" id="6706"/>
    <lineage>
        <taxon>Eukaryota</taxon>
        <taxon>Metazoa</taxon>
        <taxon>Ecdysozoa</taxon>
        <taxon>Arthropoda</taxon>
        <taxon>Crustacea</taxon>
        <taxon>Multicrustacea</taxon>
        <taxon>Malacostraca</taxon>
        <taxon>Eumalacostraca</taxon>
        <taxon>Eucarida</taxon>
        <taxon>Decapoda</taxon>
        <taxon>Pleocyemata</taxon>
        <taxon>Astacidea</taxon>
        <taxon>Nephropoidea</taxon>
        <taxon>Nephropidae</taxon>
        <taxon>Homarus</taxon>
    </lineage>
</organism>
<keyword evidence="7 13" id="KW-0227">DNA damage</keyword>
<dbReference type="GO" id="GO:0000712">
    <property type="term" value="P:resolution of meiotic recombination intermediates"/>
    <property type="evidence" value="ECO:0007669"/>
    <property type="project" value="TreeGrafter"/>
</dbReference>
<dbReference type="InterPro" id="IPR010996">
    <property type="entry name" value="HHH_MUS81"/>
</dbReference>
<dbReference type="GO" id="GO:0048257">
    <property type="term" value="F:3'-flap endonuclease activity"/>
    <property type="evidence" value="ECO:0007669"/>
    <property type="project" value="TreeGrafter"/>
</dbReference>
<evidence type="ECO:0000256" key="3">
    <source>
        <dbReference type="ARBA" id="ARBA00010015"/>
    </source>
</evidence>
<dbReference type="GO" id="GO:0031573">
    <property type="term" value="P:mitotic intra-S DNA damage checkpoint signaling"/>
    <property type="evidence" value="ECO:0007669"/>
    <property type="project" value="TreeGrafter"/>
</dbReference>
<dbReference type="InterPro" id="IPR006166">
    <property type="entry name" value="ERCC4_domain"/>
</dbReference>
<dbReference type="InterPro" id="IPR036388">
    <property type="entry name" value="WH-like_DNA-bd_sf"/>
</dbReference>
<keyword evidence="6 13" id="KW-0255">Endonuclease</keyword>
<dbReference type="GO" id="GO:0005634">
    <property type="term" value="C:nucleus"/>
    <property type="evidence" value="ECO:0007669"/>
    <property type="project" value="UniProtKB-SubCell"/>
</dbReference>
<dbReference type="GO" id="GO:0046872">
    <property type="term" value="F:metal ion binding"/>
    <property type="evidence" value="ECO:0007669"/>
    <property type="project" value="UniProtKB-UniRule"/>
</dbReference>
<evidence type="ECO:0000256" key="2">
    <source>
        <dbReference type="ARBA" id="ARBA00004123"/>
    </source>
</evidence>
<dbReference type="InterPro" id="IPR047417">
    <property type="entry name" value="WHD_MUS81"/>
</dbReference>
<evidence type="ECO:0000256" key="9">
    <source>
        <dbReference type="ARBA" id="ARBA00022842"/>
    </source>
</evidence>
<comment type="cofactor">
    <cofactor evidence="1 13">
        <name>Mg(2+)</name>
        <dbReference type="ChEBI" id="CHEBI:18420"/>
    </cofactor>
</comment>
<evidence type="ECO:0000256" key="6">
    <source>
        <dbReference type="ARBA" id="ARBA00022759"/>
    </source>
</evidence>
<dbReference type="Gene3D" id="3.40.50.10130">
    <property type="match status" value="1"/>
</dbReference>
<comment type="function">
    <text evidence="13">Interacts with EME1 to form a DNA structure-specific endonuclease with substrate preference for branched DNA structures with a 5'-end at the branch nick. Typical substrates include 3'-flap structures, D-loops, replication forks and nicked Holliday junctions. May be required in mitosis for the processing of stalled or collapsed replication fork intermediates. May be required in meiosis for the repair of meiosis-specific double strand breaks subsequent to single-end invasion (SEI).</text>
</comment>
<dbReference type="GO" id="GO:0031297">
    <property type="term" value="P:replication fork processing"/>
    <property type="evidence" value="ECO:0007669"/>
    <property type="project" value="UniProtKB-ARBA"/>
</dbReference>
<dbReference type="Pfam" id="PF14716">
    <property type="entry name" value="HHH_8"/>
    <property type="match status" value="1"/>
</dbReference>
<keyword evidence="5 13" id="KW-0479">Metal-binding</keyword>
<evidence type="ECO:0000256" key="10">
    <source>
        <dbReference type="ARBA" id="ARBA00023172"/>
    </source>
</evidence>
<dbReference type="CDD" id="cd21036">
    <property type="entry name" value="WH_MUS81"/>
    <property type="match status" value="1"/>
</dbReference>
<evidence type="ECO:0000313" key="16">
    <source>
        <dbReference type="Proteomes" id="UP000747542"/>
    </source>
</evidence>
<evidence type="ECO:0000256" key="8">
    <source>
        <dbReference type="ARBA" id="ARBA00022801"/>
    </source>
</evidence>
<comment type="caution">
    <text evidence="15">The sequence shown here is derived from an EMBL/GenBank/DDBJ whole genome shotgun (WGS) entry which is preliminary data.</text>
</comment>
<keyword evidence="12 13" id="KW-0539">Nucleus</keyword>
<keyword evidence="16" id="KW-1185">Reference proteome</keyword>
<dbReference type="InterPro" id="IPR011335">
    <property type="entry name" value="Restrct_endonuc-II-like"/>
</dbReference>
<evidence type="ECO:0000313" key="15">
    <source>
        <dbReference type="EMBL" id="KAG7167552.1"/>
    </source>
</evidence>
<dbReference type="CDD" id="cd20074">
    <property type="entry name" value="XPF_nuclease_Mus81"/>
    <property type="match status" value="1"/>
</dbReference>
<dbReference type="Gene3D" id="1.10.150.110">
    <property type="entry name" value="DNA polymerase beta, N-terminal domain-like"/>
    <property type="match status" value="1"/>
</dbReference>
<dbReference type="Proteomes" id="UP000747542">
    <property type="component" value="Unassembled WGS sequence"/>
</dbReference>
<dbReference type="EC" id="3.1.22.-" evidence="13"/>